<dbReference type="InParanoid" id="K1QSJ7"/>
<name>K1QSJ7_MAGGI</name>
<reference evidence="2" key="1">
    <citation type="journal article" date="2012" name="Nature">
        <title>The oyster genome reveals stress adaptation and complexity of shell formation.</title>
        <authorList>
            <person name="Zhang G."/>
            <person name="Fang X."/>
            <person name="Guo X."/>
            <person name="Li L."/>
            <person name="Luo R."/>
            <person name="Xu F."/>
            <person name="Yang P."/>
            <person name="Zhang L."/>
            <person name="Wang X."/>
            <person name="Qi H."/>
            <person name="Xiong Z."/>
            <person name="Que H."/>
            <person name="Xie Y."/>
            <person name="Holland P.W."/>
            <person name="Paps J."/>
            <person name="Zhu Y."/>
            <person name="Wu F."/>
            <person name="Chen Y."/>
            <person name="Wang J."/>
            <person name="Peng C."/>
            <person name="Meng J."/>
            <person name="Yang L."/>
            <person name="Liu J."/>
            <person name="Wen B."/>
            <person name="Zhang N."/>
            <person name="Huang Z."/>
            <person name="Zhu Q."/>
            <person name="Feng Y."/>
            <person name="Mount A."/>
            <person name="Hedgecock D."/>
            <person name="Xu Z."/>
            <person name="Liu Y."/>
            <person name="Domazet-Loso T."/>
            <person name="Du Y."/>
            <person name="Sun X."/>
            <person name="Zhang S."/>
            <person name="Liu B."/>
            <person name="Cheng P."/>
            <person name="Jiang X."/>
            <person name="Li J."/>
            <person name="Fan D."/>
            <person name="Wang W."/>
            <person name="Fu W."/>
            <person name="Wang T."/>
            <person name="Wang B."/>
            <person name="Zhang J."/>
            <person name="Peng Z."/>
            <person name="Li Y."/>
            <person name="Li N."/>
            <person name="Wang J."/>
            <person name="Chen M."/>
            <person name="He Y."/>
            <person name="Tan F."/>
            <person name="Song X."/>
            <person name="Zheng Q."/>
            <person name="Huang R."/>
            <person name="Yang H."/>
            <person name="Du X."/>
            <person name="Chen L."/>
            <person name="Yang M."/>
            <person name="Gaffney P.M."/>
            <person name="Wang S."/>
            <person name="Luo L."/>
            <person name="She Z."/>
            <person name="Ming Y."/>
            <person name="Huang W."/>
            <person name="Zhang S."/>
            <person name="Huang B."/>
            <person name="Zhang Y."/>
            <person name="Qu T."/>
            <person name="Ni P."/>
            <person name="Miao G."/>
            <person name="Wang J."/>
            <person name="Wang Q."/>
            <person name="Steinberg C.E."/>
            <person name="Wang H."/>
            <person name="Li N."/>
            <person name="Qian L."/>
            <person name="Zhang G."/>
            <person name="Li Y."/>
            <person name="Yang H."/>
            <person name="Liu X."/>
            <person name="Wang J."/>
            <person name="Yin Y."/>
            <person name="Wang J."/>
        </authorList>
    </citation>
    <scope>NUCLEOTIDE SEQUENCE [LARGE SCALE GENOMIC DNA]</scope>
    <source>
        <strain evidence="2">05x7-T-G4-1.051#20</strain>
    </source>
</reference>
<dbReference type="HOGENOM" id="CLU_260614_0_0_1"/>
<dbReference type="PANTHER" id="PTHR16897:SF2">
    <property type="entry name" value="OS03G0226600 PROTEIN"/>
    <property type="match status" value="1"/>
</dbReference>
<dbReference type="EMBL" id="JH816451">
    <property type="protein sequence ID" value="EKC31920.1"/>
    <property type="molecule type" value="Genomic_DNA"/>
</dbReference>
<feature type="region of interest" description="Disordered" evidence="1">
    <location>
        <begin position="1155"/>
        <end position="1174"/>
    </location>
</feature>
<feature type="region of interest" description="Disordered" evidence="1">
    <location>
        <begin position="1189"/>
        <end position="1213"/>
    </location>
</feature>
<gene>
    <name evidence="2" type="ORF">CGI_10002926</name>
</gene>
<evidence type="ECO:0000313" key="2">
    <source>
        <dbReference type="EMBL" id="EKC31920.1"/>
    </source>
</evidence>
<feature type="compositionally biased region" description="Polar residues" evidence="1">
    <location>
        <begin position="1158"/>
        <end position="1168"/>
    </location>
</feature>
<accession>K1QSJ7</accession>
<proteinExistence type="predicted"/>
<protein>
    <submittedName>
        <fullName evidence="2">Uncharacterized protein</fullName>
    </submittedName>
</protein>
<dbReference type="PANTHER" id="PTHR16897">
    <property type="entry name" value="OS10G0105400 PROTEIN"/>
    <property type="match status" value="1"/>
</dbReference>
<organism evidence="2">
    <name type="scientific">Magallana gigas</name>
    <name type="common">Pacific oyster</name>
    <name type="synonym">Crassostrea gigas</name>
    <dbReference type="NCBI Taxonomy" id="29159"/>
    <lineage>
        <taxon>Eukaryota</taxon>
        <taxon>Metazoa</taxon>
        <taxon>Spiralia</taxon>
        <taxon>Lophotrochozoa</taxon>
        <taxon>Mollusca</taxon>
        <taxon>Bivalvia</taxon>
        <taxon>Autobranchia</taxon>
        <taxon>Pteriomorphia</taxon>
        <taxon>Ostreida</taxon>
        <taxon>Ostreoidea</taxon>
        <taxon>Ostreidae</taxon>
        <taxon>Magallana</taxon>
    </lineage>
</organism>
<evidence type="ECO:0000256" key="1">
    <source>
        <dbReference type="SAM" id="MobiDB-lite"/>
    </source>
</evidence>
<sequence length="1312" mass="145964">MAALLVFWEGFYDPHSAVKEYIISVGTCPECGDVIEEQSVGMTNEIKIDYVHFGPGITYYTTVMACNTADYCTTATSDGVIMDNSPPSLGIVIDGTAIEDIENFIDARWLGFNDPQSGLARFVWWAGTTPGGKEIMTEQEVHVTEMATALNIKPEMPIGKRIYVTVRAFNRAGLFSDVSSNGFIIDDSPPVISWGPAFSKDIGTDGKAQFYRTIMKVEWDVSDKDSFIEKQYVSLRSHIGGDFDLPSAQVNGIARDFVLSGLSLHDGMFAIKTDHAAELSRHVDGSMTWSKYAVNLAWLGFADIHSEVNHYFVNEPGVPQRVNHSITGKDRDEGKVQMYRMKTIKLDGDIKHLFITVWAVNKAGLSSSLIHSQFLKVPGGTLFLVRRCRATSCEGHCVCAPQDQVCHINGSSCNDVSKHNTNNLLQVLDVIDGDVDIAYTPKRMMNSPLKDQDFIMEDVSFMVDWKNKFIDADECIKSFHVYISTYPGGHDVWDNEKDLGNTETSIRVRRISLAPDVKYFSNVIAYGFSGIHHTESSDGFKTDNSKPSAGVIYDGIGLHDLEYQNSSKRVAAKWHGFTDTGSGIVKYYWCVGKSPVVSEEYSNTECSIHDWMNVGMHTTISRKTFANISLGDVLYSKVYAIDNVNRKSDIVVSNGVAVETTPPQPQYLFHVDENLAENPSFEDSIKTLSMDNINKTNICSLVSDFHPEKWNLATGSCAAVVSSAKNMARNGRSFLFLKGSIKQIINNLIIGELYRVNFYTSHLMISASRLSNKEGFICIGKTKHVFLLYTKAYRHDEHGKSKTRELVSWHKHTFYFIARNISAELSVGSIDDKTGIFIDDLSLQMVERNQVNKTGGQHVNAHVVYLHEWGSIHGAWSFVEDVSAIKEYKWAIGYTKGGTQIQGFRNVGLNNFAYNANVTLVHNTFVHITAIASNVVGLQGISYSEPVLVDLTPPDIVNVYDGDLSNEDQEAWTDNEVSVNFEAVDDESGIAHCEWAIGYQPQGIELQSFIRISEGKGYQDFDYSFLENKTIYSSIRCHNKAGLTSTKSSNGVKISNRPPSVRHATLEVVPLSVTEYTGRDHFQSKTSNLRIQWSGFEDFVGIEQYKSVFVENTCADFGALGLDNEATIHTRGSFWLGTNNLGIFMSKIAWRLRRSPGRSHSASGPKTRTVSKDKLKTQQISEMIHDIHKTQNSDGSGTKKAAPTSQVRDSHARTAEANVKLSVAWNSGKKEFTVTWDNIFSSPLPLYYEVSAGTVEGGADIKQWQETTSTRTVFVLPPSVTNWSGLHVHIFVRAITVGGTHNHIKGYIQLPK</sequence>